<dbReference type="EMBL" id="BMYO01000007">
    <property type="protein sequence ID" value="GHD65440.1"/>
    <property type="molecule type" value="Genomic_DNA"/>
</dbReference>
<dbReference type="Pfam" id="PF02962">
    <property type="entry name" value="CHMI"/>
    <property type="match status" value="1"/>
</dbReference>
<comment type="caution">
    <text evidence="1">The sequence shown here is derived from an EMBL/GenBank/DDBJ whole genome shotgun (WGS) entry which is preliminary data.</text>
</comment>
<reference evidence="2" key="1">
    <citation type="journal article" date="2019" name="Int. J. Syst. Evol. Microbiol.">
        <title>The Global Catalogue of Microorganisms (GCM) 10K type strain sequencing project: providing services to taxonomists for standard genome sequencing and annotation.</title>
        <authorList>
            <consortium name="The Broad Institute Genomics Platform"/>
            <consortium name="The Broad Institute Genome Sequencing Center for Infectious Disease"/>
            <person name="Wu L."/>
            <person name="Ma J."/>
        </authorList>
    </citation>
    <scope>NUCLEOTIDE SEQUENCE [LARGE SCALE GENOMIC DNA]</scope>
    <source>
        <strain evidence="2">KCTC 23701</strain>
    </source>
</reference>
<dbReference type="PANTHER" id="PTHR37950">
    <property type="entry name" value="4-HYDROXYPHENYLACETATE CATABOLISM PROTEIN"/>
    <property type="match status" value="1"/>
</dbReference>
<dbReference type="CDD" id="cd00580">
    <property type="entry name" value="CHMI"/>
    <property type="match status" value="1"/>
</dbReference>
<dbReference type="InterPro" id="IPR004220">
    <property type="entry name" value="5-COMe_2-OHmuconate_Isoase"/>
</dbReference>
<evidence type="ECO:0000313" key="1">
    <source>
        <dbReference type="EMBL" id="GHD65440.1"/>
    </source>
</evidence>
<dbReference type="Proteomes" id="UP000604737">
    <property type="component" value="Unassembled WGS sequence"/>
</dbReference>
<dbReference type="Gene3D" id="3.30.429.10">
    <property type="entry name" value="Macrophage Migration Inhibitory Factor"/>
    <property type="match status" value="1"/>
</dbReference>
<sequence>MPHLSLEYTQNLTGYDAPAALRTLGQAMFDSGLFGEADIKGRAQCLAGYLVGTSDTDTAFVHVQVSLLSGRTAEQKQALGARIAEALQTTLPAGHSGVQLTVDVRDMDRDCYAKVVLPG</sequence>
<proteinExistence type="predicted"/>
<gene>
    <name evidence="1" type="ORF">GCM10007350_25910</name>
</gene>
<dbReference type="PANTHER" id="PTHR37950:SF1">
    <property type="entry name" value="4-HYDROXYPHENYLACETATE CATABOLISM PROTEIN"/>
    <property type="match status" value="1"/>
</dbReference>
<dbReference type="RefSeq" id="WP_189461321.1">
    <property type="nucleotide sequence ID" value="NZ_BMYO01000007.1"/>
</dbReference>
<accession>A0ABQ3H3N6</accession>
<dbReference type="InterPro" id="IPR014347">
    <property type="entry name" value="Tautomerase/MIF_sf"/>
</dbReference>
<evidence type="ECO:0008006" key="3">
    <source>
        <dbReference type="Google" id="ProtNLM"/>
    </source>
</evidence>
<protein>
    <recommendedName>
        <fullName evidence="3">5-carboxymethyl-2-hydroxymuconate isomerase</fullName>
    </recommendedName>
</protein>
<dbReference type="SUPFAM" id="SSF55331">
    <property type="entry name" value="Tautomerase/MIF"/>
    <property type="match status" value="1"/>
</dbReference>
<evidence type="ECO:0000313" key="2">
    <source>
        <dbReference type="Proteomes" id="UP000604737"/>
    </source>
</evidence>
<name>A0ABQ3H3N6_9NEIS</name>
<keyword evidence="2" id="KW-1185">Reference proteome</keyword>
<organism evidence="1 2">
    <name type="scientific">Jeongeupia chitinilytica</name>
    <dbReference type="NCBI Taxonomy" id="1041641"/>
    <lineage>
        <taxon>Bacteria</taxon>
        <taxon>Pseudomonadati</taxon>
        <taxon>Pseudomonadota</taxon>
        <taxon>Betaproteobacteria</taxon>
        <taxon>Neisseriales</taxon>
        <taxon>Chitinibacteraceae</taxon>
        <taxon>Jeongeupia</taxon>
    </lineage>
</organism>